<feature type="transmembrane region" description="Helical" evidence="1">
    <location>
        <begin position="107"/>
        <end position="126"/>
    </location>
</feature>
<keyword evidence="3" id="KW-1185">Reference proteome</keyword>
<feature type="transmembrane region" description="Helical" evidence="1">
    <location>
        <begin position="73"/>
        <end position="101"/>
    </location>
</feature>
<dbReference type="EMBL" id="JAVDWR010000018">
    <property type="protein sequence ID" value="MDR7122583.1"/>
    <property type="molecule type" value="Genomic_DNA"/>
</dbReference>
<sequence length="165" mass="17690">MQPSESSEAAAEQPGQPVSTQAALTKSAEQALDQLAEIAALGHSVKQAYTSQLKLTGQIAAAEWQLTGRSLTIAAALVVCFGAGMILLWGSILAVLGYVLFQLSSSVAMTATALLLLQFALLFWCWRSLAYVLSQAGFSNTWRQLQLLLFRPQKENTDADPTATD</sequence>
<keyword evidence="1" id="KW-0472">Membrane</keyword>
<dbReference type="Proteomes" id="UP001257909">
    <property type="component" value="Unassembled WGS sequence"/>
</dbReference>
<reference evidence="2 3" key="1">
    <citation type="submission" date="2023-07" db="EMBL/GenBank/DDBJ databases">
        <title>Sorghum-associated microbial communities from plants grown in Nebraska, USA.</title>
        <authorList>
            <person name="Schachtman D."/>
        </authorList>
    </citation>
    <scope>NUCLEOTIDE SEQUENCE [LARGE SCALE GENOMIC DNA]</scope>
    <source>
        <strain evidence="2 3">4138</strain>
    </source>
</reference>
<evidence type="ECO:0000313" key="3">
    <source>
        <dbReference type="Proteomes" id="UP001257909"/>
    </source>
</evidence>
<dbReference type="RefSeq" id="WP_310280917.1">
    <property type="nucleotide sequence ID" value="NZ_JAVDWR010000018.1"/>
</dbReference>
<name>A0ABU1W4F0_9GAMM</name>
<proteinExistence type="predicted"/>
<gene>
    <name evidence="2" type="ORF">J2W69_003558</name>
</gene>
<protein>
    <recommendedName>
        <fullName evidence="4">Orphan protein</fullName>
    </recommendedName>
</protein>
<keyword evidence="1" id="KW-0812">Transmembrane</keyword>
<organism evidence="2 3">
    <name type="scientific">Rheinheimera soli</name>
    <dbReference type="NCBI Taxonomy" id="443616"/>
    <lineage>
        <taxon>Bacteria</taxon>
        <taxon>Pseudomonadati</taxon>
        <taxon>Pseudomonadota</taxon>
        <taxon>Gammaproteobacteria</taxon>
        <taxon>Chromatiales</taxon>
        <taxon>Chromatiaceae</taxon>
        <taxon>Rheinheimera</taxon>
    </lineage>
</organism>
<comment type="caution">
    <text evidence="2">The sequence shown here is derived from an EMBL/GenBank/DDBJ whole genome shotgun (WGS) entry which is preliminary data.</text>
</comment>
<accession>A0ABU1W4F0</accession>
<keyword evidence="1" id="KW-1133">Transmembrane helix</keyword>
<evidence type="ECO:0008006" key="4">
    <source>
        <dbReference type="Google" id="ProtNLM"/>
    </source>
</evidence>
<evidence type="ECO:0000256" key="1">
    <source>
        <dbReference type="SAM" id="Phobius"/>
    </source>
</evidence>
<evidence type="ECO:0000313" key="2">
    <source>
        <dbReference type="EMBL" id="MDR7122583.1"/>
    </source>
</evidence>